<feature type="compositionally biased region" description="Polar residues" evidence="1">
    <location>
        <begin position="52"/>
        <end position="70"/>
    </location>
</feature>
<comment type="caution">
    <text evidence="2">The sequence shown here is derived from an EMBL/GenBank/DDBJ whole genome shotgun (WGS) entry which is preliminary data.</text>
</comment>
<keyword evidence="3" id="KW-1185">Reference proteome</keyword>
<accession>A0ABR4HR36</accession>
<evidence type="ECO:0000256" key="1">
    <source>
        <dbReference type="SAM" id="MobiDB-lite"/>
    </source>
</evidence>
<proteinExistence type="predicted"/>
<gene>
    <name evidence="2" type="ORF">BDW59DRAFT_152788</name>
</gene>
<dbReference type="EMBL" id="JBFXLS010000094">
    <property type="protein sequence ID" value="KAL2817212.1"/>
    <property type="molecule type" value="Genomic_DNA"/>
</dbReference>
<sequence>MVLRGKKEARTFDVNGPICMICMALYMNTYAHRPPRPQPTSDSPLHFHTAAPSRTWTHTLETVTSNTLSEAPNKAPPNGDTFSIQTLRA</sequence>
<evidence type="ECO:0000313" key="3">
    <source>
        <dbReference type="Proteomes" id="UP001610335"/>
    </source>
</evidence>
<dbReference type="Proteomes" id="UP001610335">
    <property type="component" value="Unassembled WGS sequence"/>
</dbReference>
<name>A0ABR4HR36_9EURO</name>
<organism evidence="2 3">
    <name type="scientific">Aspergillus cavernicola</name>
    <dbReference type="NCBI Taxonomy" id="176166"/>
    <lineage>
        <taxon>Eukaryota</taxon>
        <taxon>Fungi</taxon>
        <taxon>Dikarya</taxon>
        <taxon>Ascomycota</taxon>
        <taxon>Pezizomycotina</taxon>
        <taxon>Eurotiomycetes</taxon>
        <taxon>Eurotiomycetidae</taxon>
        <taxon>Eurotiales</taxon>
        <taxon>Aspergillaceae</taxon>
        <taxon>Aspergillus</taxon>
        <taxon>Aspergillus subgen. Nidulantes</taxon>
    </lineage>
</organism>
<feature type="region of interest" description="Disordered" evidence="1">
    <location>
        <begin position="32"/>
        <end position="89"/>
    </location>
</feature>
<protein>
    <submittedName>
        <fullName evidence="2">Uncharacterized protein</fullName>
    </submittedName>
</protein>
<evidence type="ECO:0000313" key="2">
    <source>
        <dbReference type="EMBL" id="KAL2817212.1"/>
    </source>
</evidence>
<reference evidence="2 3" key="1">
    <citation type="submission" date="2024-07" db="EMBL/GenBank/DDBJ databases">
        <title>Section-level genome sequencing and comparative genomics of Aspergillus sections Usti and Cavernicolus.</title>
        <authorList>
            <consortium name="Lawrence Berkeley National Laboratory"/>
            <person name="Nybo J.L."/>
            <person name="Vesth T.C."/>
            <person name="Theobald S."/>
            <person name="Frisvad J.C."/>
            <person name="Larsen T.O."/>
            <person name="Kjaerboelling I."/>
            <person name="Rothschild-Mancinelli K."/>
            <person name="Lyhne E.K."/>
            <person name="Kogle M.E."/>
            <person name="Barry K."/>
            <person name="Clum A."/>
            <person name="Na H."/>
            <person name="Ledsgaard L."/>
            <person name="Lin J."/>
            <person name="Lipzen A."/>
            <person name="Kuo A."/>
            <person name="Riley R."/>
            <person name="Mondo S."/>
            <person name="LaButti K."/>
            <person name="Haridas S."/>
            <person name="Pangalinan J."/>
            <person name="Salamov A.A."/>
            <person name="Simmons B.A."/>
            <person name="Magnuson J.K."/>
            <person name="Chen J."/>
            <person name="Drula E."/>
            <person name="Henrissat B."/>
            <person name="Wiebenga A."/>
            <person name="Lubbers R.J."/>
            <person name="Gomes A.C."/>
            <person name="Makela M.R."/>
            <person name="Stajich J."/>
            <person name="Grigoriev I.V."/>
            <person name="Mortensen U.H."/>
            <person name="De vries R.P."/>
            <person name="Baker S.E."/>
            <person name="Andersen M.R."/>
        </authorList>
    </citation>
    <scope>NUCLEOTIDE SEQUENCE [LARGE SCALE GENOMIC DNA]</scope>
    <source>
        <strain evidence="2 3">CBS 600.67</strain>
    </source>
</reference>
<feature type="compositionally biased region" description="Polar residues" evidence="1">
    <location>
        <begin position="80"/>
        <end position="89"/>
    </location>
</feature>